<evidence type="ECO:0000259" key="3">
    <source>
        <dbReference type="PROSITE" id="PS50887"/>
    </source>
</evidence>
<dbReference type="GO" id="GO:1902201">
    <property type="term" value="P:negative regulation of bacterial-type flagellum-dependent cell motility"/>
    <property type="evidence" value="ECO:0007669"/>
    <property type="project" value="TreeGrafter"/>
</dbReference>
<comment type="catalytic activity">
    <reaction evidence="2">
        <text>2 GTP = 3',3'-c-di-GMP + 2 diphosphate</text>
        <dbReference type="Rhea" id="RHEA:24898"/>
        <dbReference type="ChEBI" id="CHEBI:33019"/>
        <dbReference type="ChEBI" id="CHEBI:37565"/>
        <dbReference type="ChEBI" id="CHEBI:58805"/>
        <dbReference type="EC" id="2.7.7.65"/>
    </reaction>
</comment>
<evidence type="ECO:0000313" key="5">
    <source>
        <dbReference type="Proteomes" id="UP000000503"/>
    </source>
</evidence>
<dbReference type="GO" id="GO:0052621">
    <property type="term" value="F:diguanylate cyclase activity"/>
    <property type="evidence" value="ECO:0007669"/>
    <property type="project" value="UniProtKB-EC"/>
</dbReference>
<proteinExistence type="predicted"/>
<dbReference type="NCBIfam" id="TIGR00254">
    <property type="entry name" value="GGDEF"/>
    <property type="match status" value="1"/>
</dbReference>
<evidence type="ECO:0000313" key="4">
    <source>
        <dbReference type="EMBL" id="AEJ18642.1"/>
    </source>
</evidence>
<dbReference type="SMART" id="SM00267">
    <property type="entry name" value="GGDEF"/>
    <property type="match status" value="1"/>
</dbReference>
<dbReference type="Gene3D" id="3.30.70.270">
    <property type="match status" value="1"/>
</dbReference>
<dbReference type="PANTHER" id="PTHR45138:SF9">
    <property type="entry name" value="DIGUANYLATE CYCLASE DGCM-RELATED"/>
    <property type="match status" value="1"/>
</dbReference>
<dbReference type="InterPro" id="IPR000160">
    <property type="entry name" value="GGDEF_dom"/>
</dbReference>
<reference evidence="5" key="1">
    <citation type="journal article" date="2013" name="Stand. Genomic Sci.">
        <title>Genome sequence of the thermophilic fresh-water bacterium Spirochaeta caldaria type strain (H1(T)), reclassification of Spirochaeta caldaria, Spirochaeta stenostrepta, and Spirochaeta zuelzerae in the genus Treponema as Treponema caldaria comb. nov., Treponema stenostrepta comb. nov., and Treponema zuelzerae comb. nov., and emendation of the genus Treponema.</title>
        <authorList>
            <person name="Abt B."/>
            <person name="Goker M."/>
            <person name="Scheuner C."/>
            <person name="Han C."/>
            <person name="Lu M."/>
            <person name="Misra M."/>
            <person name="Lapidus A."/>
            <person name="Nolan M."/>
            <person name="Lucas S."/>
            <person name="Hammon N."/>
            <person name="Deshpande S."/>
            <person name="Cheng J.F."/>
            <person name="Tapia R."/>
            <person name="Goodwin L.A."/>
            <person name="Pitluck S."/>
            <person name="Liolios K."/>
            <person name="Pagani I."/>
            <person name="Ivanova N."/>
            <person name="Mavromatis K."/>
            <person name="Mikhailova N."/>
            <person name="Huntemann M."/>
            <person name="Pati A."/>
            <person name="Chen A."/>
            <person name="Palaniappan K."/>
            <person name="Land M."/>
            <person name="Hauser L."/>
            <person name="Jeffries C.D."/>
            <person name="Rohde M."/>
            <person name="Spring S."/>
            <person name="Gronow S."/>
            <person name="Detter J.C."/>
            <person name="Bristow J."/>
            <person name="Eisen J.A."/>
            <person name="Markowitz V."/>
            <person name="Hugenholtz P."/>
            <person name="Kyrpides N.C."/>
            <person name="Woyke T."/>
            <person name="Klenk H.P."/>
        </authorList>
    </citation>
    <scope>NUCLEOTIDE SEQUENCE</scope>
    <source>
        <strain evidence="5">ATCC 51460 / DSM 7334 / H1</strain>
    </source>
</reference>
<dbReference type="Proteomes" id="UP000000503">
    <property type="component" value="Chromosome"/>
</dbReference>
<dbReference type="EC" id="2.7.7.65" evidence="1"/>
<dbReference type="PANTHER" id="PTHR45138">
    <property type="entry name" value="REGULATORY COMPONENTS OF SENSORY TRANSDUCTION SYSTEM"/>
    <property type="match status" value="1"/>
</dbReference>
<dbReference type="Pfam" id="PF00990">
    <property type="entry name" value="GGDEF"/>
    <property type="match status" value="1"/>
</dbReference>
<dbReference type="FunFam" id="3.30.70.270:FF:000001">
    <property type="entry name" value="Diguanylate cyclase domain protein"/>
    <property type="match status" value="1"/>
</dbReference>
<dbReference type="InterPro" id="IPR029787">
    <property type="entry name" value="Nucleotide_cyclase"/>
</dbReference>
<protein>
    <recommendedName>
        <fullName evidence="1">diguanylate cyclase</fullName>
        <ecNumber evidence="1">2.7.7.65</ecNumber>
    </recommendedName>
</protein>
<organism evidence="4 5">
    <name type="scientific">Gracilinema caldarium (strain ATCC 51460 / DSM 7334 / H1)</name>
    <name type="common">Treponema caldarium</name>
    <dbReference type="NCBI Taxonomy" id="744872"/>
    <lineage>
        <taxon>Bacteria</taxon>
        <taxon>Pseudomonadati</taxon>
        <taxon>Spirochaetota</taxon>
        <taxon>Spirochaetia</taxon>
        <taxon>Spirochaetales</taxon>
        <taxon>Breznakiellaceae</taxon>
        <taxon>Gracilinema</taxon>
    </lineage>
</organism>
<dbReference type="RefSeq" id="WP_013967954.1">
    <property type="nucleotide sequence ID" value="NC_015732.1"/>
</dbReference>
<dbReference type="InterPro" id="IPR050469">
    <property type="entry name" value="Diguanylate_Cyclase"/>
</dbReference>
<dbReference type="HOGENOM" id="CLU_000445_11_24_12"/>
<dbReference type="GO" id="GO:0005886">
    <property type="term" value="C:plasma membrane"/>
    <property type="evidence" value="ECO:0007669"/>
    <property type="project" value="TreeGrafter"/>
</dbReference>
<dbReference type="SUPFAM" id="SSF55073">
    <property type="entry name" value="Nucleotide cyclase"/>
    <property type="match status" value="1"/>
</dbReference>
<sequence>MQDTDEFLKNPKVLSQYNQLQELGVFHYIDILKKDIRNYEAIINAAKTILNSKTIDEILESTVKEISDRFLPSFLIFLWRPSSNHKDLVIRGYQNFKTFETPLQLEDLSPFESFFKQYSQPISFDLLEYQLNNPSVTEPMKQQKPDLVIPILGPSGLYGLILIGPKLLEEQYALHELSFLDKLMSFTSLAIQNYIHYQYSVRDGKTGLYNHGFFIVRLKDEMARSNRLHQPFALIIMDVDKFKHFNDTYGHLAGDAVLEHLAGVIQKNLRSQDIPSRFGGEEFTILLPETNRASAWIVAERLRTAVASLNIPWEQNLPQVTISLGVAIYDGSEQLDSDALIQRADQALYQSKQRGRNRTTVWGSGLLHKTQQMRSSRIGE</sequence>
<gene>
    <name evidence="4" type="ordered locus">Spica_0478</name>
</gene>
<dbReference type="KEGG" id="scd:Spica_0478"/>
<accession>F8EYR5</accession>
<keyword evidence="5" id="KW-1185">Reference proteome</keyword>
<name>F8EYR5_GRAC1</name>
<evidence type="ECO:0000256" key="2">
    <source>
        <dbReference type="ARBA" id="ARBA00034247"/>
    </source>
</evidence>
<feature type="domain" description="GGDEF" evidence="3">
    <location>
        <begin position="230"/>
        <end position="364"/>
    </location>
</feature>
<dbReference type="EMBL" id="CP002868">
    <property type="protein sequence ID" value="AEJ18642.1"/>
    <property type="molecule type" value="Genomic_DNA"/>
</dbReference>
<dbReference type="STRING" id="744872.Spica_0478"/>
<dbReference type="AlphaFoldDB" id="F8EYR5"/>
<evidence type="ECO:0000256" key="1">
    <source>
        <dbReference type="ARBA" id="ARBA00012528"/>
    </source>
</evidence>
<dbReference type="GO" id="GO:0043709">
    <property type="term" value="P:cell adhesion involved in single-species biofilm formation"/>
    <property type="evidence" value="ECO:0007669"/>
    <property type="project" value="TreeGrafter"/>
</dbReference>
<dbReference type="CDD" id="cd01949">
    <property type="entry name" value="GGDEF"/>
    <property type="match status" value="1"/>
</dbReference>
<dbReference type="OrthoDB" id="9779586at2"/>
<dbReference type="eggNOG" id="COG3706">
    <property type="taxonomic scope" value="Bacteria"/>
</dbReference>
<dbReference type="InterPro" id="IPR043128">
    <property type="entry name" value="Rev_trsase/Diguanyl_cyclase"/>
</dbReference>
<dbReference type="PROSITE" id="PS50887">
    <property type="entry name" value="GGDEF"/>
    <property type="match status" value="1"/>
</dbReference>